<protein>
    <submittedName>
        <fullName evidence="1">Uncharacterized protein</fullName>
    </submittedName>
</protein>
<dbReference type="EMBL" id="ML977561">
    <property type="protein sequence ID" value="KAF2006065.1"/>
    <property type="molecule type" value="Genomic_DNA"/>
</dbReference>
<dbReference type="AlphaFoldDB" id="A0A6A5X1W8"/>
<reference evidence="1" key="1">
    <citation type="journal article" date="2020" name="Stud. Mycol.">
        <title>101 Dothideomycetes genomes: a test case for predicting lifestyles and emergence of pathogens.</title>
        <authorList>
            <person name="Haridas S."/>
            <person name="Albert R."/>
            <person name="Binder M."/>
            <person name="Bloem J."/>
            <person name="Labutti K."/>
            <person name="Salamov A."/>
            <person name="Andreopoulos B."/>
            <person name="Baker S."/>
            <person name="Barry K."/>
            <person name="Bills G."/>
            <person name="Bluhm B."/>
            <person name="Cannon C."/>
            <person name="Castanera R."/>
            <person name="Culley D."/>
            <person name="Daum C."/>
            <person name="Ezra D."/>
            <person name="Gonzalez J."/>
            <person name="Henrissat B."/>
            <person name="Kuo A."/>
            <person name="Liang C."/>
            <person name="Lipzen A."/>
            <person name="Lutzoni F."/>
            <person name="Magnuson J."/>
            <person name="Mondo S."/>
            <person name="Nolan M."/>
            <person name="Ohm R."/>
            <person name="Pangilinan J."/>
            <person name="Park H.-J."/>
            <person name="Ramirez L."/>
            <person name="Alfaro M."/>
            <person name="Sun H."/>
            <person name="Tritt A."/>
            <person name="Yoshinaga Y."/>
            <person name="Zwiers L.-H."/>
            <person name="Turgeon B."/>
            <person name="Goodwin S."/>
            <person name="Spatafora J."/>
            <person name="Crous P."/>
            <person name="Grigoriev I."/>
        </authorList>
    </citation>
    <scope>NUCLEOTIDE SEQUENCE</scope>
    <source>
        <strain evidence="1">CBS 123094</strain>
    </source>
</reference>
<sequence>MLAVTASGPLSFILGMACRQWHIGCSLKESDAEHLSLATNECISELNVGIVDRYKSRRVYIQKLDSSSKRHSQHTLKTLERRCMVRRPWQSSPSSGACLPHASPE</sequence>
<name>A0A6A5X1W8_9PLEO</name>
<proteinExistence type="predicted"/>
<keyword evidence="2" id="KW-1185">Reference proteome</keyword>
<evidence type="ECO:0000313" key="1">
    <source>
        <dbReference type="EMBL" id="KAF2006065.1"/>
    </source>
</evidence>
<gene>
    <name evidence="1" type="ORF">P154DRAFT_518275</name>
</gene>
<dbReference type="Proteomes" id="UP000799779">
    <property type="component" value="Unassembled WGS sequence"/>
</dbReference>
<organism evidence="1 2">
    <name type="scientific">Amniculicola lignicola CBS 123094</name>
    <dbReference type="NCBI Taxonomy" id="1392246"/>
    <lineage>
        <taxon>Eukaryota</taxon>
        <taxon>Fungi</taxon>
        <taxon>Dikarya</taxon>
        <taxon>Ascomycota</taxon>
        <taxon>Pezizomycotina</taxon>
        <taxon>Dothideomycetes</taxon>
        <taxon>Pleosporomycetidae</taxon>
        <taxon>Pleosporales</taxon>
        <taxon>Amniculicolaceae</taxon>
        <taxon>Amniculicola</taxon>
    </lineage>
</organism>
<evidence type="ECO:0000313" key="2">
    <source>
        <dbReference type="Proteomes" id="UP000799779"/>
    </source>
</evidence>
<accession>A0A6A5X1W8</accession>